<evidence type="ECO:0000313" key="1">
    <source>
        <dbReference type="EMBL" id="ARK31360.1"/>
    </source>
</evidence>
<organism evidence="1 2">
    <name type="scientific">Halalkalibacter krulwichiae</name>
    <dbReference type="NCBI Taxonomy" id="199441"/>
    <lineage>
        <taxon>Bacteria</taxon>
        <taxon>Bacillati</taxon>
        <taxon>Bacillota</taxon>
        <taxon>Bacilli</taxon>
        <taxon>Bacillales</taxon>
        <taxon>Bacillaceae</taxon>
        <taxon>Halalkalibacter</taxon>
    </lineage>
</organism>
<sequence>MLIDVGGIENSIEEANRAVELLAEVINDVLAENE</sequence>
<dbReference type="EMBL" id="CP020814">
    <property type="protein sequence ID" value="ARK31360.1"/>
    <property type="molecule type" value="Genomic_DNA"/>
</dbReference>
<dbReference type="AlphaFoldDB" id="A0A1X9MFQ6"/>
<dbReference type="KEGG" id="bkw:BkAM31D_16700"/>
<protein>
    <submittedName>
        <fullName evidence="1">Uncharacterized protein</fullName>
    </submittedName>
</protein>
<dbReference type="RefSeq" id="WP_257391578.1">
    <property type="nucleotide sequence ID" value="NZ_CP020814.1"/>
</dbReference>
<dbReference type="Proteomes" id="UP000193006">
    <property type="component" value="Chromosome"/>
</dbReference>
<keyword evidence="2" id="KW-1185">Reference proteome</keyword>
<accession>A0A1X9MFQ6</accession>
<reference evidence="1 2" key="1">
    <citation type="submission" date="2017-04" db="EMBL/GenBank/DDBJ databases">
        <title>Bacillus krulwichiae AM31D Genome sequencing and assembly.</title>
        <authorList>
            <person name="Krulwich T.A."/>
            <person name="Anastor L."/>
            <person name="Ehrlich R."/>
            <person name="Ehrlich G.D."/>
            <person name="Janto B."/>
        </authorList>
    </citation>
    <scope>NUCLEOTIDE SEQUENCE [LARGE SCALE GENOMIC DNA]</scope>
    <source>
        <strain evidence="1 2">AM31D</strain>
    </source>
</reference>
<name>A0A1X9MFQ6_9BACI</name>
<gene>
    <name evidence="1" type="ORF">BkAM31D_16700</name>
</gene>
<proteinExistence type="predicted"/>
<dbReference type="STRING" id="199441.BkAM31D_16700"/>
<evidence type="ECO:0000313" key="2">
    <source>
        <dbReference type="Proteomes" id="UP000193006"/>
    </source>
</evidence>